<dbReference type="AlphaFoldDB" id="A0A8I0DMN2"/>
<evidence type="ECO:0000313" key="2">
    <source>
        <dbReference type="Proteomes" id="UP000662088"/>
    </source>
</evidence>
<sequence>MKKIRVPAIEVPVHIAAVLKYSFSLIKFNIKGITPINIDKRNHHLDIDILLFALVSYVSIFKICLLGKSQ</sequence>
<dbReference type="RefSeq" id="WP_186834600.1">
    <property type="nucleotide sequence ID" value="NZ_JACOOQ010000002.1"/>
</dbReference>
<dbReference type="EMBL" id="JACOOQ010000002">
    <property type="protein sequence ID" value="MBC5639280.1"/>
    <property type="molecule type" value="Genomic_DNA"/>
</dbReference>
<protein>
    <submittedName>
        <fullName evidence="1">Uncharacterized protein</fullName>
    </submittedName>
</protein>
<organism evidence="1 2">
    <name type="scientific">Clostridium lentum</name>
    <dbReference type="NCBI Taxonomy" id="2763037"/>
    <lineage>
        <taxon>Bacteria</taxon>
        <taxon>Bacillati</taxon>
        <taxon>Bacillota</taxon>
        <taxon>Clostridia</taxon>
        <taxon>Eubacteriales</taxon>
        <taxon>Clostridiaceae</taxon>
        <taxon>Clostridium</taxon>
    </lineage>
</organism>
<keyword evidence="2" id="KW-1185">Reference proteome</keyword>
<accession>A0A8I0DMN2</accession>
<dbReference type="Proteomes" id="UP000662088">
    <property type="component" value="Unassembled WGS sequence"/>
</dbReference>
<evidence type="ECO:0000313" key="1">
    <source>
        <dbReference type="EMBL" id="MBC5639280.1"/>
    </source>
</evidence>
<proteinExistence type="predicted"/>
<reference evidence="1" key="1">
    <citation type="submission" date="2020-08" db="EMBL/GenBank/DDBJ databases">
        <title>Genome public.</title>
        <authorList>
            <person name="Liu C."/>
            <person name="Sun Q."/>
        </authorList>
    </citation>
    <scope>NUCLEOTIDE SEQUENCE</scope>
    <source>
        <strain evidence="1">NSJ-42</strain>
    </source>
</reference>
<name>A0A8I0DMN2_9CLOT</name>
<gene>
    <name evidence="1" type="ORF">H8R92_02300</name>
</gene>
<comment type="caution">
    <text evidence="1">The sequence shown here is derived from an EMBL/GenBank/DDBJ whole genome shotgun (WGS) entry which is preliminary data.</text>
</comment>